<dbReference type="InterPro" id="IPR016187">
    <property type="entry name" value="CTDL_fold"/>
</dbReference>
<dbReference type="PROSITE" id="PS50041">
    <property type="entry name" value="C_TYPE_LECTIN_2"/>
    <property type="match status" value="1"/>
</dbReference>
<evidence type="ECO:0000313" key="4">
    <source>
        <dbReference type="Proteomes" id="UP000315116"/>
    </source>
</evidence>
<dbReference type="EMBL" id="KX857216">
    <property type="protein sequence ID" value="ARF02624.1"/>
    <property type="molecule type" value="Genomic_DNA"/>
</dbReference>
<dbReference type="Gene3D" id="3.10.100.10">
    <property type="entry name" value="Mannose-Binding Protein A, subunit A"/>
    <property type="match status" value="1"/>
</dbReference>
<accession>A0A1V0S7L9</accession>
<reference evidence="2 4" key="1">
    <citation type="journal article" date="2017" name="BMC Genomics">
        <title>Genomic characterization of two novel pathogenic avipoxviruses isolated from pacific shearwaters (Ardenna spp.).</title>
        <authorList>
            <person name="Sarker S."/>
            <person name="Das S."/>
            <person name="Lavers J.L."/>
            <person name="Hutton I."/>
            <person name="Helbig K."/>
            <person name="Imbery J."/>
            <person name="Upton C."/>
            <person name="Raidal S.R."/>
        </authorList>
    </citation>
    <scope>NUCLEOTIDE SEQUENCE [LARGE SCALE GENOMIC DNA]</scope>
    <source>
        <strain evidence="2 4">SWPV-1</strain>
    </source>
</reference>
<dbReference type="EMBL" id="KX857216">
    <property type="protein sequence ID" value="ARF02864.1"/>
    <property type="molecule type" value="Genomic_DNA"/>
</dbReference>
<dbReference type="Pfam" id="PF00059">
    <property type="entry name" value="Lectin_C"/>
    <property type="match status" value="1"/>
</dbReference>
<evidence type="ECO:0000313" key="3">
    <source>
        <dbReference type="EMBL" id="ARF02864.1"/>
    </source>
</evidence>
<dbReference type="InterPro" id="IPR016186">
    <property type="entry name" value="C-type_lectin-like/link_sf"/>
</dbReference>
<evidence type="ECO:0000313" key="2">
    <source>
        <dbReference type="EMBL" id="ARF02624.1"/>
    </source>
</evidence>
<dbReference type="CDD" id="cd00037">
    <property type="entry name" value="CLECT"/>
    <property type="match status" value="1"/>
</dbReference>
<sequence>MRSIILITMMCMTIYCASSQKCQSPYEGYNGKCVWVNTQEKKTVSEAQTKCLMGYPKGKLATHIDDRDKKYIYTRLAGGAFYVWVGAGFSKPTWSDGTLADNLGDIKGHEQGKCIYTDGQTYGAKDCNEKLGFVCYAL</sequence>
<name>A0A1V0S7L9_CNPV</name>
<dbReference type="Proteomes" id="UP000315116">
    <property type="component" value="Segment"/>
</dbReference>
<proteinExistence type="predicted"/>
<feature type="domain" description="C-type lectin" evidence="1">
    <location>
        <begin position="29"/>
        <end position="136"/>
    </location>
</feature>
<evidence type="ECO:0000259" key="1">
    <source>
        <dbReference type="PROSITE" id="PS50041"/>
    </source>
</evidence>
<gene>
    <name evidence="2" type="primary">SWPV1-005</name>
    <name evidence="3" type="synonym">SWPV1-305</name>
</gene>
<dbReference type="SMART" id="SM00034">
    <property type="entry name" value="CLECT"/>
    <property type="match status" value="1"/>
</dbReference>
<dbReference type="InterPro" id="IPR001304">
    <property type="entry name" value="C-type_lectin-like"/>
</dbReference>
<organism evidence="2 4">
    <name type="scientific">Shearwaterpox virus</name>
    <dbReference type="NCBI Taxonomy" id="1974596"/>
    <lineage>
        <taxon>Viruses</taxon>
        <taxon>Varidnaviria</taxon>
        <taxon>Bamfordvirae</taxon>
        <taxon>Nucleocytoviricota</taxon>
        <taxon>Pokkesviricetes</taxon>
        <taxon>Chitovirales</taxon>
        <taxon>Poxviridae</taxon>
        <taxon>Chordopoxvirinae</taxon>
        <taxon>Avipoxvirus</taxon>
        <taxon>Avipoxvirus canarypox</taxon>
        <taxon>Canarypox virus</taxon>
    </lineage>
</organism>
<dbReference type="SUPFAM" id="SSF56436">
    <property type="entry name" value="C-type lectin-like"/>
    <property type="match status" value="1"/>
</dbReference>
<protein>
    <submittedName>
        <fullName evidence="2">SWPV1-005</fullName>
    </submittedName>
    <submittedName>
        <fullName evidence="3">SWPV1-305</fullName>
    </submittedName>
</protein>